<dbReference type="PANTHER" id="PTHR31300">
    <property type="entry name" value="LIPASE"/>
    <property type="match status" value="1"/>
</dbReference>
<dbReference type="PANTHER" id="PTHR31300:SF25">
    <property type="entry name" value="DUF620 FAMILY PROTEIN (DUF620)"/>
    <property type="match status" value="1"/>
</dbReference>
<dbReference type="Proteomes" id="UP001497516">
    <property type="component" value="Chromosome 1"/>
</dbReference>
<sequence>MRKLCPNYDNAAGLETVLEVPVPEEMFTSMGTNSASRWRNMRALMKAETTADKLCHLLAKSNSEFLALLKIVGAPLIPFHVQPYFNRSFDKHYSTEASTARYIVKQYAAATGGTAALTAVQSMYAVGQVKMVGSEMLQGTEIHVAATSEVGGFVVWQKNPDLWYFELVVAGHKVSAGSDGKIAWNQSYSQPGHANRGPTRPLRRFFQGLDPRCVAKLFIEATFVGEEEIEHEDCFVLKLDTDYSVLKFQSSPSTEILHHTVWGHFSHKTGLLVKFSDTKLVKMIKSVRANNCVFWETNITTFIRDYRCVEGINVAHRGETVTTLFRYGDAVQNQRRRVEEAWEIDEVDFNIQGLSPDYFLPPADLKREVVELQH</sequence>
<protein>
    <recommendedName>
        <fullName evidence="3">DUF620 domain-containing protein</fullName>
    </recommendedName>
</protein>
<gene>
    <name evidence="1" type="ORF">LTRI10_LOCUS3652</name>
</gene>
<dbReference type="Pfam" id="PF04788">
    <property type="entry name" value="DUF620"/>
    <property type="match status" value="1"/>
</dbReference>
<dbReference type="AlphaFoldDB" id="A0AAV2CJG0"/>
<accession>A0AAV2CJG0</accession>
<evidence type="ECO:0000313" key="2">
    <source>
        <dbReference type="Proteomes" id="UP001497516"/>
    </source>
</evidence>
<proteinExistence type="predicted"/>
<evidence type="ECO:0000313" key="1">
    <source>
        <dbReference type="EMBL" id="CAL1355921.1"/>
    </source>
</evidence>
<organism evidence="1 2">
    <name type="scientific">Linum trigynum</name>
    <dbReference type="NCBI Taxonomy" id="586398"/>
    <lineage>
        <taxon>Eukaryota</taxon>
        <taxon>Viridiplantae</taxon>
        <taxon>Streptophyta</taxon>
        <taxon>Embryophyta</taxon>
        <taxon>Tracheophyta</taxon>
        <taxon>Spermatophyta</taxon>
        <taxon>Magnoliopsida</taxon>
        <taxon>eudicotyledons</taxon>
        <taxon>Gunneridae</taxon>
        <taxon>Pentapetalae</taxon>
        <taxon>rosids</taxon>
        <taxon>fabids</taxon>
        <taxon>Malpighiales</taxon>
        <taxon>Linaceae</taxon>
        <taxon>Linum</taxon>
    </lineage>
</organism>
<name>A0AAV2CJG0_9ROSI</name>
<dbReference type="InterPro" id="IPR006873">
    <property type="entry name" value="DUF620"/>
</dbReference>
<keyword evidence="2" id="KW-1185">Reference proteome</keyword>
<evidence type="ECO:0008006" key="3">
    <source>
        <dbReference type="Google" id="ProtNLM"/>
    </source>
</evidence>
<dbReference type="EMBL" id="OZ034813">
    <property type="protein sequence ID" value="CAL1355921.1"/>
    <property type="molecule type" value="Genomic_DNA"/>
</dbReference>
<reference evidence="1 2" key="1">
    <citation type="submission" date="2024-04" db="EMBL/GenBank/DDBJ databases">
        <authorList>
            <person name="Fracassetti M."/>
        </authorList>
    </citation>
    <scope>NUCLEOTIDE SEQUENCE [LARGE SCALE GENOMIC DNA]</scope>
</reference>